<dbReference type="InterPro" id="IPR048840">
    <property type="entry name" value="PolA_pol_NTPase"/>
</dbReference>
<comment type="caution">
    <text evidence="19">The sequence shown here is derived from an EMBL/GenBank/DDBJ whole genome shotgun (WGS) entry which is preliminary data.</text>
</comment>
<dbReference type="InterPro" id="IPR011068">
    <property type="entry name" value="NuclTrfase_I-like_C"/>
</dbReference>
<evidence type="ECO:0000256" key="4">
    <source>
        <dbReference type="ARBA" id="ARBA00022664"/>
    </source>
</evidence>
<comment type="catalytic activity">
    <reaction evidence="11 12">
        <text>RNA(n) + ATP = RNA(n)-3'-adenine ribonucleotide + diphosphate</text>
        <dbReference type="Rhea" id="RHEA:11332"/>
        <dbReference type="Rhea" id="RHEA-COMP:14527"/>
        <dbReference type="Rhea" id="RHEA-COMP:17347"/>
        <dbReference type="ChEBI" id="CHEBI:30616"/>
        <dbReference type="ChEBI" id="CHEBI:33019"/>
        <dbReference type="ChEBI" id="CHEBI:140395"/>
        <dbReference type="ChEBI" id="CHEBI:173115"/>
        <dbReference type="EC" id="2.7.7.19"/>
    </reaction>
</comment>
<feature type="binding site" evidence="14">
    <location>
        <position position="106"/>
    </location>
    <ligand>
        <name>Mg(2+)</name>
        <dbReference type="ChEBI" id="CHEBI:18420"/>
        <label>1</label>
        <note>catalytic</note>
    </ligand>
</feature>
<evidence type="ECO:0000256" key="12">
    <source>
        <dbReference type="PIRNR" id="PIRNR018425"/>
    </source>
</evidence>
<evidence type="ECO:0000256" key="14">
    <source>
        <dbReference type="PIRSR" id="PIRSR018425-2"/>
    </source>
</evidence>
<evidence type="ECO:0000256" key="9">
    <source>
        <dbReference type="ARBA" id="ARBA00022842"/>
    </source>
</evidence>
<feature type="domain" description="Poly(A) polymerase RNA-binding" evidence="16">
    <location>
        <begin position="364"/>
        <end position="421"/>
    </location>
</feature>
<dbReference type="EMBL" id="CADEPM010000001">
    <property type="protein sequence ID" value="CAB3398180.1"/>
    <property type="molecule type" value="Genomic_DNA"/>
</dbReference>
<comment type="cofactor">
    <cofactor evidence="1">
        <name>Mn(2+)</name>
        <dbReference type="ChEBI" id="CHEBI:29035"/>
    </cofactor>
</comment>
<feature type="binding site" evidence="13">
    <location>
        <position position="160"/>
    </location>
    <ligand>
        <name>ATP</name>
        <dbReference type="ChEBI" id="CHEBI:30616"/>
    </ligand>
</feature>
<evidence type="ECO:0000256" key="8">
    <source>
        <dbReference type="ARBA" id="ARBA00022840"/>
    </source>
</evidence>
<feature type="binding site" evidence="13">
    <location>
        <position position="230"/>
    </location>
    <ligand>
        <name>ATP</name>
        <dbReference type="ChEBI" id="CHEBI:30616"/>
    </ligand>
</feature>
<gene>
    <name evidence="19" type="ORF">CBOVIS_LOCUS1489</name>
</gene>
<proteinExistence type="inferred from homology"/>
<evidence type="ECO:0000259" key="16">
    <source>
        <dbReference type="Pfam" id="PF04926"/>
    </source>
</evidence>
<evidence type="ECO:0000256" key="1">
    <source>
        <dbReference type="ARBA" id="ARBA00001936"/>
    </source>
</evidence>
<evidence type="ECO:0000313" key="19">
    <source>
        <dbReference type="EMBL" id="CAB3398180.1"/>
    </source>
</evidence>
<dbReference type="PIRSF" id="PIRSF018425">
    <property type="entry name" value="PolyA_polymerase"/>
    <property type="match status" value="1"/>
</dbReference>
<dbReference type="SUPFAM" id="SSF81301">
    <property type="entry name" value="Nucleotidyltransferase"/>
    <property type="match status" value="1"/>
</dbReference>
<feature type="binding site" evidence="13">
    <location>
        <position position="221"/>
    </location>
    <ligand>
        <name>ATP</name>
        <dbReference type="ChEBI" id="CHEBI:30616"/>
    </ligand>
</feature>
<dbReference type="Pfam" id="PF20750">
    <property type="entry name" value="PAP_NTPase"/>
    <property type="match status" value="1"/>
</dbReference>
<feature type="region of interest" description="Disordered" evidence="15">
    <location>
        <begin position="613"/>
        <end position="676"/>
    </location>
</feature>
<dbReference type="SUPFAM" id="SSF81631">
    <property type="entry name" value="PAP/OAS1 substrate-binding domain"/>
    <property type="match status" value="1"/>
</dbReference>
<evidence type="ECO:0000256" key="2">
    <source>
        <dbReference type="ARBA" id="ARBA00004123"/>
    </source>
</evidence>
<keyword evidence="20" id="KW-1185">Reference proteome</keyword>
<dbReference type="EC" id="2.7.7.19" evidence="12"/>
<dbReference type="PANTHER" id="PTHR10682">
    <property type="entry name" value="POLY A POLYMERASE"/>
    <property type="match status" value="1"/>
</dbReference>
<dbReference type="GO" id="GO:0006397">
    <property type="term" value="P:mRNA processing"/>
    <property type="evidence" value="ECO:0007669"/>
    <property type="project" value="UniProtKB-KW"/>
</dbReference>
<comment type="function">
    <text evidence="12">Polymerase that creates the 3'-poly(A) tail of mRNA's.</text>
</comment>
<keyword evidence="5 12" id="KW-0808">Transferase</keyword>
<dbReference type="GO" id="GO:0005634">
    <property type="term" value="C:nucleus"/>
    <property type="evidence" value="ECO:0007669"/>
    <property type="project" value="UniProtKB-SubCell"/>
</dbReference>
<feature type="compositionally biased region" description="Gly residues" evidence="15">
    <location>
        <begin position="656"/>
        <end position="665"/>
    </location>
</feature>
<dbReference type="FunFam" id="3.30.460.10:FF:000002">
    <property type="entry name" value="Poly(A) polymerase alpha, putative"/>
    <property type="match status" value="1"/>
</dbReference>
<feature type="binding site" evidence="13">
    <location>
        <begin position="93"/>
        <end position="95"/>
    </location>
    <ligand>
        <name>ATP</name>
        <dbReference type="ChEBI" id="CHEBI:30616"/>
    </ligand>
</feature>
<evidence type="ECO:0000259" key="18">
    <source>
        <dbReference type="Pfam" id="PF20750"/>
    </source>
</evidence>
<evidence type="ECO:0000259" key="17">
    <source>
        <dbReference type="Pfam" id="PF04928"/>
    </source>
</evidence>
<feature type="binding site" evidence="13">
    <location>
        <begin position="106"/>
        <end position="108"/>
    </location>
    <ligand>
        <name>ATP</name>
        <dbReference type="ChEBI" id="CHEBI:30616"/>
    </ligand>
</feature>
<dbReference type="Gene3D" id="1.10.1410.10">
    <property type="match status" value="1"/>
</dbReference>
<dbReference type="InterPro" id="IPR014492">
    <property type="entry name" value="PolyA_polymerase"/>
</dbReference>
<keyword evidence="7 12" id="KW-0547">Nucleotide-binding</keyword>
<dbReference type="InterPro" id="IPR007012">
    <property type="entry name" value="PolA_pol_cen_dom"/>
</dbReference>
<comment type="similarity">
    <text evidence="3 12">Belongs to the poly(A) polymerase family.</text>
</comment>
<reference evidence="19 20" key="1">
    <citation type="submission" date="2020-04" db="EMBL/GenBank/DDBJ databases">
        <authorList>
            <person name="Laetsch R D."/>
            <person name="Stevens L."/>
            <person name="Kumar S."/>
            <person name="Blaxter L. M."/>
        </authorList>
    </citation>
    <scope>NUCLEOTIDE SEQUENCE [LARGE SCALE GENOMIC DNA]</scope>
</reference>
<evidence type="ECO:0000256" key="6">
    <source>
        <dbReference type="ARBA" id="ARBA00022723"/>
    </source>
</evidence>
<evidence type="ECO:0000256" key="5">
    <source>
        <dbReference type="ARBA" id="ARBA00022679"/>
    </source>
</evidence>
<dbReference type="InterPro" id="IPR043519">
    <property type="entry name" value="NT_sf"/>
</dbReference>
<keyword evidence="8 12" id="KW-0067">ATP-binding</keyword>
<sequence>MSNEDETETPKVQFGVSQPIALTKPEPKDIALNEELIKYMRESKVFEAKEELDLRIKVLRSLNKMVIDFVAKVTKKKLPNDDTLKPGGKLFTFGSYRLGVHTPGADIDTLAVAPRHIERSDFFDTFYDMLKNDPNVTELHAVEDAFVPVIKLRYSGIEIDILFARLALKEVPASQTLNDDMLLKNLDQTSIRSLNGCRVAEQLLRLVPESKVFCTTLRAIKLWAKNHGVYSNVLGFLGGVSWAILVARTCQLYPNAIASRLVQKFFFVFSNWDWPHPVLLKDMDNNRPNLPSLADMVWDPRHKTSDRYHIYPILTPAFPEQNSTYNVSNSTKIVLQNELQEGLDICMEIFENRSSWSKLFAEVNFFSRYKHFISLLLAAASDEDHLCYTGFLESKIRHLIGSLERNHPCISIAHINPKKYKPAPGAQFDIPFQNPVCTLWFIGLEFDKSTAMNLDLTADISSFQQLLATHGNYAKGITSRDNIKVELQYVKRSDLHHFIPASELRKGRAFQKPKPKTQANSSTINSTPSTPTVAGEAKKLNGSISRKRKPDTDDEGSSSVKSDDSNHPTQAKRKNSGEEKAMLEKICIESSASVAASSEASAATAAENWTEIKDNTEILPVEMEDGVVNSEAGRADEEMMDESAPDKENGVKLNGKLGGDDGNSGGENSVTAADAE</sequence>
<feature type="binding site" evidence="14">
    <location>
        <position position="108"/>
    </location>
    <ligand>
        <name>Mg(2+)</name>
        <dbReference type="ChEBI" id="CHEBI:18420"/>
        <label>1</label>
        <note>catalytic</note>
    </ligand>
</feature>
<dbReference type="CDD" id="cd05402">
    <property type="entry name" value="NT_PAP_TUTase"/>
    <property type="match status" value="1"/>
</dbReference>
<evidence type="ECO:0000313" key="20">
    <source>
        <dbReference type="Proteomes" id="UP000494206"/>
    </source>
</evidence>
<evidence type="ECO:0000256" key="3">
    <source>
        <dbReference type="ARBA" id="ARBA00010912"/>
    </source>
</evidence>
<feature type="domain" description="Poly(A) polymerase RNA-binding" evidence="16">
    <location>
        <begin position="434"/>
        <end position="500"/>
    </location>
</feature>
<dbReference type="OrthoDB" id="412748at2759"/>
<dbReference type="GO" id="GO:0005524">
    <property type="term" value="F:ATP binding"/>
    <property type="evidence" value="ECO:0007669"/>
    <property type="project" value="UniProtKB-UniRule"/>
</dbReference>
<dbReference type="GO" id="GO:0003723">
    <property type="term" value="F:RNA binding"/>
    <property type="evidence" value="ECO:0007669"/>
    <property type="project" value="UniProtKB-UniRule"/>
</dbReference>
<feature type="binding site" evidence="14">
    <location>
        <position position="108"/>
    </location>
    <ligand>
        <name>Mg(2+)</name>
        <dbReference type="ChEBI" id="CHEBI:18420"/>
        <label>2</label>
        <note>catalytic</note>
    </ligand>
</feature>
<organism evidence="19 20">
    <name type="scientific">Caenorhabditis bovis</name>
    <dbReference type="NCBI Taxonomy" id="2654633"/>
    <lineage>
        <taxon>Eukaryota</taxon>
        <taxon>Metazoa</taxon>
        <taxon>Ecdysozoa</taxon>
        <taxon>Nematoda</taxon>
        <taxon>Chromadorea</taxon>
        <taxon>Rhabditida</taxon>
        <taxon>Rhabditina</taxon>
        <taxon>Rhabditomorpha</taxon>
        <taxon>Rhabditoidea</taxon>
        <taxon>Rhabditidae</taxon>
        <taxon>Peloderinae</taxon>
        <taxon>Caenorhabditis</taxon>
    </lineage>
</organism>
<dbReference type="GO" id="GO:1990817">
    <property type="term" value="F:poly(A) RNA polymerase activity"/>
    <property type="evidence" value="ECO:0007669"/>
    <property type="project" value="UniProtKB-UniRule"/>
</dbReference>
<dbReference type="InterPro" id="IPR007010">
    <property type="entry name" value="PolA_pol_RNA-bd_dom"/>
</dbReference>
<feature type="binding site" evidence="14">
    <location>
        <position position="106"/>
    </location>
    <ligand>
        <name>Mg(2+)</name>
        <dbReference type="ChEBI" id="CHEBI:18420"/>
        <label>2</label>
        <note>catalytic</note>
    </ligand>
</feature>
<dbReference type="GO" id="GO:0046872">
    <property type="term" value="F:metal ion binding"/>
    <property type="evidence" value="ECO:0007669"/>
    <property type="project" value="UniProtKB-KW"/>
</dbReference>
<evidence type="ECO:0000256" key="11">
    <source>
        <dbReference type="ARBA" id="ARBA00048830"/>
    </source>
</evidence>
<feature type="domain" description="Poly(A) polymerase nucleotidyltransferase" evidence="18">
    <location>
        <begin position="15"/>
        <end position="207"/>
    </location>
</feature>
<dbReference type="Gene3D" id="3.30.70.590">
    <property type="entry name" value="Poly(A) polymerase predicted RNA binding domain"/>
    <property type="match status" value="1"/>
</dbReference>
<dbReference type="Pfam" id="PF04926">
    <property type="entry name" value="PAP_RNA-bind"/>
    <property type="match status" value="2"/>
</dbReference>
<dbReference type="Proteomes" id="UP000494206">
    <property type="component" value="Unassembled WGS sequence"/>
</dbReference>
<dbReference type="PANTHER" id="PTHR10682:SF10">
    <property type="entry name" value="POLYNUCLEOTIDE ADENYLYLTRANSFERASE"/>
    <property type="match status" value="1"/>
</dbReference>
<dbReference type="GO" id="GO:0031123">
    <property type="term" value="P:RNA 3'-end processing"/>
    <property type="evidence" value="ECO:0007669"/>
    <property type="project" value="InterPro"/>
</dbReference>
<evidence type="ECO:0000256" key="13">
    <source>
        <dbReference type="PIRSR" id="PIRSR018425-1"/>
    </source>
</evidence>
<keyword evidence="9 14" id="KW-0460">Magnesium</keyword>
<comment type="cofactor">
    <cofactor evidence="14">
        <name>Mg(2+)</name>
        <dbReference type="ChEBI" id="CHEBI:18420"/>
    </cofactor>
    <text evidence="14">Binds 2 magnesium ions. Also active with manganese.</text>
</comment>
<protein>
    <recommendedName>
        <fullName evidence="12">Poly(A) polymerase</fullName>
        <ecNumber evidence="12">2.7.7.19</ecNumber>
    </recommendedName>
</protein>
<keyword evidence="6 14" id="KW-0479">Metal-binding</keyword>
<accession>A0A8S1EBU5</accession>
<dbReference type="Gene3D" id="3.30.460.10">
    <property type="entry name" value="Beta Polymerase, domain 2"/>
    <property type="match status" value="1"/>
</dbReference>
<feature type="region of interest" description="Disordered" evidence="15">
    <location>
        <begin position="504"/>
        <end position="579"/>
    </location>
</feature>
<evidence type="ECO:0000256" key="7">
    <source>
        <dbReference type="ARBA" id="ARBA00022741"/>
    </source>
</evidence>
<feature type="domain" description="Poly(A) polymerase central" evidence="17">
    <location>
        <begin position="212"/>
        <end position="361"/>
    </location>
</feature>
<feature type="binding site" evidence="13">
    <location>
        <begin position="239"/>
        <end position="240"/>
    </location>
    <ligand>
        <name>ATP</name>
        <dbReference type="ChEBI" id="CHEBI:30616"/>
    </ligand>
</feature>
<feature type="compositionally biased region" description="Low complexity" evidence="15">
    <location>
        <begin position="520"/>
        <end position="532"/>
    </location>
</feature>
<keyword evidence="4 12" id="KW-0507">mRNA processing</keyword>
<dbReference type="Pfam" id="PF04928">
    <property type="entry name" value="PAP_central"/>
    <property type="match status" value="1"/>
</dbReference>
<keyword evidence="10 12" id="KW-0539">Nucleus</keyword>
<feature type="binding site" evidence="14">
    <location>
        <position position="160"/>
    </location>
    <ligand>
        <name>Mg(2+)</name>
        <dbReference type="ChEBI" id="CHEBI:18420"/>
        <label>2</label>
        <note>catalytic</note>
    </ligand>
</feature>
<dbReference type="AlphaFoldDB" id="A0A8S1EBU5"/>
<evidence type="ECO:0000256" key="10">
    <source>
        <dbReference type="ARBA" id="ARBA00023242"/>
    </source>
</evidence>
<dbReference type="FunFam" id="1.10.1410.10:FF:000001">
    <property type="entry name" value="Putative poly(A) polymerase gamma"/>
    <property type="match status" value="1"/>
</dbReference>
<evidence type="ECO:0000256" key="15">
    <source>
        <dbReference type="SAM" id="MobiDB-lite"/>
    </source>
</evidence>
<feature type="binding site" evidence="13">
    <location>
        <position position="102"/>
    </location>
    <ligand>
        <name>ATP</name>
        <dbReference type="ChEBI" id="CHEBI:30616"/>
    </ligand>
</feature>
<comment type="subcellular location">
    <subcellularLocation>
        <location evidence="2 12">Nucleus</location>
    </subcellularLocation>
</comment>
<name>A0A8S1EBU5_9PELO</name>
<dbReference type="SUPFAM" id="SSF55003">
    <property type="entry name" value="PAP/Archaeal CCA-adding enzyme, C-terminal domain"/>
    <property type="match status" value="1"/>
</dbReference>